<keyword evidence="7" id="KW-1133">Transmembrane helix</keyword>
<name>A0ABM1F5V7_PRICU</name>
<reference evidence="11" key="1">
    <citation type="submission" date="2025-08" db="UniProtKB">
        <authorList>
            <consortium name="RefSeq"/>
        </authorList>
    </citation>
    <scope>IDENTIFICATION</scope>
</reference>
<accession>A0ABM1F5V7</accession>
<dbReference type="InterPro" id="IPR002056">
    <property type="entry name" value="MAS20"/>
</dbReference>
<dbReference type="PANTHER" id="PTHR12430:SF0">
    <property type="entry name" value="TRANSLOCASE OF OUTER MITOCHONDRIAL MEMBRANE 20"/>
    <property type="match status" value="1"/>
</dbReference>
<evidence type="ECO:0000256" key="5">
    <source>
        <dbReference type="ARBA" id="ARBA00022787"/>
    </source>
</evidence>
<keyword evidence="5" id="KW-1000">Mitochondrion outer membrane</keyword>
<dbReference type="InterPro" id="IPR022422">
    <property type="entry name" value="MAS20_rcpt_metazoan"/>
</dbReference>
<evidence type="ECO:0000256" key="3">
    <source>
        <dbReference type="ARBA" id="ARBA00022448"/>
    </source>
</evidence>
<dbReference type="Proteomes" id="UP000695022">
    <property type="component" value="Unplaced"/>
</dbReference>
<evidence type="ECO:0000256" key="8">
    <source>
        <dbReference type="ARBA" id="ARBA00023128"/>
    </source>
</evidence>
<comment type="subcellular location">
    <subcellularLocation>
        <location evidence="1">Mitochondrion outer membrane</location>
        <topology evidence="1">Single-pass membrane protein</topology>
    </subcellularLocation>
</comment>
<dbReference type="InterPro" id="IPR023392">
    <property type="entry name" value="Tom20_dom_sf"/>
</dbReference>
<evidence type="ECO:0000256" key="9">
    <source>
        <dbReference type="ARBA" id="ARBA00023136"/>
    </source>
</evidence>
<comment type="similarity">
    <text evidence="2">Belongs to the Tom20 family.</text>
</comment>
<evidence type="ECO:0000313" key="11">
    <source>
        <dbReference type="RefSeq" id="XP_014679828.1"/>
    </source>
</evidence>
<keyword evidence="4" id="KW-0812">Transmembrane</keyword>
<evidence type="ECO:0000256" key="4">
    <source>
        <dbReference type="ARBA" id="ARBA00022692"/>
    </source>
</evidence>
<evidence type="ECO:0000256" key="6">
    <source>
        <dbReference type="ARBA" id="ARBA00022927"/>
    </source>
</evidence>
<organism evidence="10 11">
    <name type="scientific">Priapulus caudatus</name>
    <name type="common">Priapulid worm</name>
    <dbReference type="NCBI Taxonomy" id="37621"/>
    <lineage>
        <taxon>Eukaryota</taxon>
        <taxon>Metazoa</taxon>
        <taxon>Ecdysozoa</taxon>
        <taxon>Scalidophora</taxon>
        <taxon>Priapulida</taxon>
        <taxon>Priapulimorpha</taxon>
        <taxon>Priapulimorphida</taxon>
        <taxon>Priapulidae</taxon>
        <taxon>Priapulus</taxon>
    </lineage>
</organism>
<keyword evidence="6" id="KW-0653">Protein transport</keyword>
<evidence type="ECO:0000313" key="10">
    <source>
        <dbReference type="Proteomes" id="UP000695022"/>
    </source>
</evidence>
<keyword evidence="3" id="KW-0813">Transport</keyword>
<proteinExistence type="inferred from homology"/>
<evidence type="ECO:0000256" key="7">
    <source>
        <dbReference type="ARBA" id="ARBA00022989"/>
    </source>
</evidence>
<sequence>MQRFFLQEVQKGEELLSEGNFEEAVEHLSNAIAVCGQPQQLLAVLQQTLPPQVFHMLLQRLPVVSARITRTASSSAMLAEEDVE</sequence>
<keyword evidence="11" id="KW-0675">Receptor</keyword>
<dbReference type="PANTHER" id="PTHR12430">
    <property type="entry name" value="MITOCHONDRIAL IMPORT RECEPTOR SUBUNIT TOM20"/>
    <property type="match status" value="1"/>
</dbReference>
<dbReference type="GeneID" id="106819750"/>
<gene>
    <name evidence="11" type="primary">LOC106819750</name>
</gene>
<protein>
    <submittedName>
        <fullName evidence="11">Mitochondrial import receptor subunit TOM20 homolog</fullName>
    </submittedName>
</protein>
<dbReference type="Pfam" id="PF02064">
    <property type="entry name" value="MAS20"/>
    <property type="match status" value="1"/>
</dbReference>
<dbReference type="SUPFAM" id="SSF47157">
    <property type="entry name" value="Mitochondrial import receptor subunit Tom20"/>
    <property type="match status" value="1"/>
</dbReference>
<dbReference type="RefSeq" id="XP_014679828.1">
    <property type="nucleotide sequence ID" value="XM_014824342.1"/>
</dbReference>
<evidence type="ECO:0000256" key="1">
    <source>
        <dbReference type="ARBA" id="ARBA00004572"/>
    </source>
</evidence>
<keyword evidence="9" id="KW-0472">Membrane</keyword>
<evidence type="ECO:0000256" key="2">
    <source>
        <dbReference type="ARBA" id="ARBA00005792"/>
    </source>
</evidence>
<keyword evidence="10" id="KW-1185">Reference proteome</keyword>
<dbReference type="PRINTS" id="PR01989">
    <property type="entry name" value="EUOM20RECPTR"/>
</dbReference>
<dbReference type="Gene3D" id="1.20.960.10">
    <property type="entry name" value="Mitochondrial outer membrane translocase complex, subunit Tom20 domain"/>
    <property type="match status" value="1"/>
</dbReference>
<keyword evidence="8" id="KW-0496">Mitochondrion</keyword>